<feature type="binding site" evidence="16">
    <location>
        <position position="469"/>
    </location>
    <ligand>
        <name>substrate</name>
    </ligand>
</feature>
<dbReference type="Gene3D" id="3.40.50.970">
    <property type="match status" value="2"/>
</dbReference>
<comment type="cofactor">
    <cofactor evidence="18">
        <name>Mg(2+)</name>
        <dbReference type="ChEBI" id="CHEBI:18420"/>
    </cofactor>
    <text evidence="18">Binds 1 Mg(2+) ion per subunit. Can also utilize other divalent metal cations, such as Ca(2+), Mn(2+) and Co(2+).</text>
</comment>
<dbReference type="KEGG" id="ifn:GM661_04225"/>
<proteinExistence type="inferred from homology"/>
<evidence type="ECO:0000256" key="18">
    <source>
        <dbReference type="PIRSR" id="PIRSR605478-4"/>
    </source>
</evidence>
<dbReference type="InterPro" id="IPR055152">
    <property type="entry name" value="Transketolase-like_C_2"/>
</dbReference>
<feature type="site" description="Important for catalytic activity" evidence="19">
    <location>
        <position position="24"/>
    </location>
</feature>
<keyword evidence="8 22" id="KW-0808">Transferase</keyword>
<keyword evidence="10" id="KW-0106">Calcium</keyword>
<dbReference type="Pfam" id="PF00456">
    <property type="entry name" value="Transketolase_N"/>
    <property type="match status" value="1"/>
</dbReference>
<feature type="binding site" evidence="16">
    <location>
        <position position="24"/>
    </location>
    <ligand>
        <name>substrate</name>
    </ligand>
</feature>
<dbReference type="EC" id="2.2.1.1" evidence="7 14"/>
<feature type="binding site" evidence="16">
    <location>
        <position position="259"/>
    </location>
    <ligand>
        <name>substrate</name>
    </ligand>
</feature>
<dbReference type="PANTHER" id="PTHR43522">
    <property type="entry name" value="TRANSKETOLASE"/>
    <property type="match status" value="1"/>
</dbReference>
<dbReference type="SMART" id="SM00861">
    <property type="entry name" value="Transket_pyr"/>
    <property type="match status" value="1"/>
</dbReference>
<evidence type="ECO:0000256" key="15">
    <source>
        <dbReference type="PIRSR" id="PIRSR605478-1"/>
    </source>
</evidence>
<name>A0A8A7K7S7_9FIRM</name>
<evidence type="ECO:0000256" key="7">
    <source>
        <dbReference type="ARBA" id="ARBA00013152"/>
    </source>
</evidence>
<feature type="site" description="Important for catalytic activity" evidence="19">
    <location>
        <position position="259"/>
    </location>
</feature>
<feature type="binding site" evidence="17">
    <location>
        <position position="154"/>
    </location>
    <ligand>
        <name>thiamine diphosphate</name>
        <dbReference type="ChEBI" id="CHEBI:58937"/>
    </ligand>
</feature>
<dbReference type="AlphaFoldDB" id="A0A8A7K7S7"/>
<dbReference type="InterPro" id="IPR005475">
    <property type="entry name" value="Transketolase-like_Pyr-bd"/>
</dbReference>
<dbReference type="InterPro" id="IPR005478">
    <property type="entry name" value="Transketolase_bac-like"/>
</dbReference>
<dbReference type="NCBIfam" id="TIGR00232">
    <property type="entry name" value="tktlase_bact"/>
    <property type="match status" value="1"/>
</dbReference>
<dbReference type="FunFam" id="3.40.50.970:FF:000045">
    <property type="entry name" value="Transketolase"/>
    <property type="match status" value="1"/>
</dbReference>
<comment type="cofactor">
    <cofactor evidence="17">
        <name>thiamine diphosphate</name>
        <dbReference type="ChEBI" id="CHEBI:58937"/>
    </cofactor>
    <text evidence="17">Binds 1 thiamine pyrophosphate per subunit. During the reaction, the substrate forms a covalent intermediate with the cofactor.</text>
</comment>
<organism evidence="22 23">
    <name type="scientific">Iocasia fonsfrigidae</name>
    <dbReference type="NCBI Taxonomy" id="2682810"/>
    <lineage>
        <taxon>Bacteria</taxon>
        <taxon>Bacillati</taxon>
        <taxon>Bacillota</taxon>
        <taxon>Clostridia</taxon>
        <taxon>Halanaerobiales</taxon>
        <taxon>Halanaerobiaceae</taxon>
        <taxon>Iocasia</taxon>
    </lineage>
</organism>
<feature type="binding site" evidence="17">
    <location>
        <position position="259"/>
    </location>
    <ligand>
        <name>thiamine diphosphate</name>
        <dbReference type="ChEBI" id="CHEBI:58937"/>
    </ligand>
</feature>
<feature type="binding site" evidence="16">
    <location>
        <position position="516"/>
    </location>
    <ligand>
        <name>substrate</name>
    </ligand>
</feature>
<evidence type="ECO:0000256" key="19">
    <source>
        <dbReference type="PIRSR" id="PIRSR605478-5"/>
    </source>
</evidence>
<keyword evidence="11 18" id="KW-0460">Magnesium</keyword>
<comment type="cofactor">
    <cofactor evidence="1">
        <name>Ca(2+)</name>
        <dbReference type="ChEBI" id="CHEBI:29108"/>
    </cofactor>
</comment>
<gene>
    <name evidence="22" type="primary">tkt</name>
    <name evidence="22" type="ORF">GM661_04225</name>
</gene>
<evidence type="ECO:0000256" key="3">
    <source>
        <dbReference type="ARBA" id="ARBA00001941"/>
    </source>
</evidence>
<keyword evidence="12 17" id="KW-0786">Thiamine pyrophosphate</keyword>
<dbReference type="CDD" id="cd07033">
    <property type="entry name" value="TPP_PYR_DXS_TK_like"/>
    <property type="match status" value="1"/>
</dbReference>
<comment type="similarity">
    <text evidence="5">Belongs to the transketolase family.</text>
</comment>
<keyword evidence="20" id="KW-0175">Coiled coil</keyword>
<dbReference type="InterPro" id="IPR033247">
    <property type="entry name" value="Transketolase_fam"/>
</dbReference>
<dbReference type="PROSITE" id="PS00801">
    <property type="entry name" value="TRANSKETOLASE_1"/>
    <property type="match status" value="1"/>
</dbReference>
<evidence type="ECO:0000256" key="9">
    <source>
        <dbReference type="ARBA" id="ARBA00022723"/>
    </source>
</evidence>
<dbReference type="SUPFAM" id="SSF52518">
    <property type="entry name" value="Thiamin diphosphate-binding fold (THDP-binding)"/>
    <property type="match status" value="2"/>
</dbReference>
<evidence type="ECO:0000313" key="22">
    <source>
        <dbReference type="EMBL" id="QTL97240.1"/>
    </source>
</evidence>
<feature type="binding site" evidence="18">
    <location>
        <position position="153"/>
    </location>
    <ligand>
        <name>Mg(2+)</name>
        <dbReference type="ChEBI" id="CHEBI:18420"/>
    </ligand>
</feature>
<evidence type="ECO:0000256" key="10">
    <source>
        <dbReference type="ARBA" id="ARBA00022837"/>
    </source>
</evidence>
<evidence type="ECO:0000256" key="16">
    <source>
        <dbReference type="PIRSR" id="PIRSR605478-2"/>
    </source>
</evidence>
<feature type="binding site" evidence="17">
    <location>
        <position position="183"/>
    </location>
    <ligand>
        <name>thiamine diphosphate</name>
        <dbReference type="ChEBI" id="CHEBI:58937"/>
    </ligand>
</feature>
<evidence type="ECO:0000256" key="6">
    <source>
        <dbReference type="ARBA" id="ARBA00011738"/>
    </source>
</evidence>
<dbReference type="FunFam" id="3.40.50.970:FF:000004">
    <property type="entry name" value="Transketolase"/>
    <property type="match status" value="1"/>
</dbReference>
<evidence type="ECO:0000256" key="5">
    <source>
        <dbReference type="ARBA" id="ARBA00007131"/>
    </source>
</evidence>
<evidence type="ECO:0000256" key="17">
    <source>
        <dbReference type="PIRSR" id="PIRSR605478-3"/>
    </source>
</evidence>
<comment type="subunit">
    <text evidence="6">Homodimer.</text>
</comment>
<evidence type="ECO:0000256" key="8">
    <source>
        <dbReference type="ARBA" id="ARBA00022679"/>
    </source>
</evidence>
<dbReference type="GO" id="GO:0005829">
    <property type="term" value="C:cytosol"/>
    <property type="evidence" value="ECO:0007669"/>
    <property type="project" value="TreeGrafter"/>
</dbReference>
<feature type="coiled-coil region" evidence="20">
    <location>
        <begin position="286"/>
        <end position="324"/>
    </location>
</feature>
<reference evidence="22" key="1">
    <citation type="submission" date="2019-12" db="EMBL/GenBank/DDBJ databases">
        <authorList>
            <person name="zhang j."/>
            <person name="sun C.M."/>
        </authorList>
    </citation>
    <scope>NUCLEOTIDE SEQUENCE</scope>
    <source>
        <strain evidence="22">NS-1</strain>
    </source>
</reference>
<dbReference type="GO" id="GO:0006098">
    <property type="term" value="P:pentose-phosphate shunt"/>
    <property type="evidence" value="ECO:0007669"/>
    <property type="project" value="TreeGrafter"/>
</dbReference>
<feature type="binding site" evidence="17">
    <location>
        <begin position="112"/>
        <end position="114"/>
    </location>
    <ligand>
        <name>thiamine diphosphate</name>
        <dbReference type="ChEBI" id="CHEBI:58937"/>
    </ligand>
</feature>
<dbReference type="GO" id="GO:0004802">
    <property type="term" value="F:transketolase activity"/>
    <property type="evidence" value="ECO:0007669"/>
    <property type="project" value="UniProtKB-UniRule"/>
</dbReference>
<dbReference type="InterPro" id="IPR049557">
    <property type="entry name" value="Transketolase_CS"/>
</dbReference>
<keyword evidence="23" id="KW-1185">Reference proteome</keyword>
<dbReference type="PANTHER" id="PTHR43522:SF2">
    <property type="entry name" value="TRANSKETOLASE 1-RELATED"/>
    <property type="match status" value="1"/>
</dbReference>
<dbReference type="SUPFAM" id="SSF52922">
    <property type="entry name" value="TK C-terminal domain-like"/>
    <property type="match status" value="1"/>
</dbReference>
<feature type="domain" description="Transketolase-like pyrimidine-binding" evidence="21">
    <location>
        <begin position="350"/>
        <end position="521"/>
    </location>
</feature>
<feature type="binding site" evidence="16">
    <location>
        <position position="353"/>
    </location>
    <ligand>
        <name>substrate</name>
    </ligand>
</feature>
<comment type="cofactor">
    <cofactor evidence="3">
        <name>Co(2+)</name>
        <dbReference type="ChEBI" id="CHEBI:48828"/>
    </cofactor>
</comment>
<evidence type="ECO:0000256" key="11">
    <source>
        <dbReference type="ARBA" id="ARBA00022842"/>
    </source>
</evidence>
<dbReference type="Pfam" id="PF22613">
    <property type="entry name" value="Transketolase_C_1"/>
    <property type="match status" value="1"/>
</dbReference>
<dbReference type="InterPro" id="IPR009014">
    <property type="entry name" value="Transketo_C/PFOR_II"/>
</dbReference>
<dbReference type="Pfam" id="PF02779">
    <property type="entry name" value="Transket_pyr"/>
    <property type="match status" value="1"/>
</dbReference>
<feature type="binding site" evidence="16">
    <location>
        <position position="380"/>
    </location>
    <ligand>
        <name>substrate</name>
    </ligand>
</feature>
<evidence type="ECO:0000313" key="23">
    <source>
        <dbReference type="Proteomes" id="UP000665020"/>
    </source>
</evidence>
<evidence type="ECO:0000259" key="21">
    <source>
        <dbReference type="SMART" id="SM00861"/>
    </source>
</evidence>
<dbReference type="Gene3D" id="3.40.50.920">
    <property type="match status" value="1"/>
</dbReference>
<evidence type="ECO:0000256" key="14">
    <source>
        <dbReference type="NCBIfam" id="TIGR00232"/>
    </source>
</evidence>
<comment type="function">
    <text evidence="4">Catalyzes the transfer of a two-carbon ketol group from a ketose donor to an aldose acceptor, via a covalent intermediate with the cofactor thiamine pyrophosphate.</text>
</comment>
<comment type="cofactor">
    <cofactor evidence="2">
        <name>Mn(2+)</name>
        <dbReference type="ChEBI" id="CHEBI:29035"/>
    </cofactor>
</comment>
<dbReference type="Proteomes" id="UP000665020">
    <property type="component" value="Chromosome"/>
</dbReference>
<feature type="binding site" evidence="17">
    <location>
        <position position="64"/>
    </location>
    <ligand>
        <name>thiamine diphosphate</name>
        <dbReference type="ChEBI" id="CHEBI:58937"/>
    </ligand>
</feature>
<dbReference type="CDD" id="cd02012">
    <property type="entry name" value="TPP_TK"/>
    <property type="match status" value="1"/>
</dbReference>
<evidence type="ECO:0000256" key="20">
    <source>
        <dbReference type="SAM" id="Coils"/>
    </source>
</evidence>
<dbReference type="GO" id="GO:0046872">
    <property type="term" value="F:metal ion binding"/>
    <property type="evidence" value="ECO:0007669"/>
    <property type="project" value="UniProtKB-KW"/>
</dbReference>
<dbReference type="InterPro" id="IPR005474">
    <property type="entry name" value="Transketolase_N"/>
</dbReference>
<evidence type="ECO:0000256" key="4">
    <source>
        <dbReference type="ARBA" id="ARBA00002931"/>
    </source>
</evidence>
<evidence type="ECO:0000256" key="1">
    <source>
        <dbReference type="ARBA" id="ARBA00001913"/>
    </source>
</evidence>
<feature type="active site" description="Proton donor" evidence="15">
    <location>
        <position position="407"/>
    </location>
</feature>
<evidence type="ECO:0000256" key="12">
    <source>
        <dbReference type="ARBA" id="ARBA00023052"/>
    </source>
</evidence>
<evidence type="ECO:0000256" key="2">
    <source>
        <dbReference type="ARBA" id="ARBA00001936"/>
    </source>
</evidence>
<protein>
    <recommendedName>
        <fullName evidence="7 14">Transketolase</fullName>
        <ecNumber evidence="7 14">2.2.1.1</ecNumber>
    </recommendedName>
</protein>
<dbReference type="RefSeq" id="WP_230868884.1">
    <property type="nucleotide sequence ID" value="NZ_CP046640.1"/>
</dbReference>
<feature type="binding site" evidence="18">
    <location>
        <position position="185"/>
    </location>
    <ligand>
        <name>Mg(2+)</name>
        <dbReference type="ChEBI" id="CHEBI:18420"/>
    </ligand>
</feature>
<feature type="binding site" evidence="16">
    <location>
        <position position="465"/>
    </location>
    <ligand>
        <name>substrate</name>
    </ligand>
</feature>
<feature type="binding site" evidence="18">
    <location>
        <position position="183"/>
    </location>
    <ligand>
        <name>Mg(2+)</name>
        <dbReference type="ChEBI" id="CHEBI:18420"/>
    </ligand>
</feature>
<feature type="binding site" evidence="17">
    <location>
        <position position="433"/>
    </location>
    <ligand>
        <name>thiamine diphosphate</name>
        <dbReference type="ChEBI" id="CHEBI:58937"/>
    </ligand>
</feature>
<keyword evidence="9 18" id="KW-0479">Metal-binding</keyword>
<dbReference type="EMBL" id="CP046640">
    <property type="protein sequence ID" value="QTL97240.1"/>
    <property type="molecule type" value="Genomic_DNA"/>
</dbReference>
<comment type="catalytic activity">
    <reaction evidence="13">
        <text>D-sedoheptulose 7-phosphate + D-glyceraldehyde 3-phosphate = aldehydo-D-ribose 5-phosphate + D-xylulose 5-phosphate</text>
        <dbReference type="Rhea" id="RHEA:10508"/>
        <dbReference type="ChEBI" id="CHEBI:57483"/>
        <dbReference type="ChEBI" id="CHEBI:57737"/>
        <dbReference type="ChEBI" id="CHEBI:58273"/>
        <dbReference type="ChEBI" id="CHEBI:59776"/>
        <dbReference type="EC" id="2.2.1.1"/>
    </reaction>
</comment>
<evidence type="ECO:0000256" key="13">
    <source>
        <dbReference type="ARBA" id="ARBA00049473"/>
    </source>
</evidence>
<feature type="binding site" evidence="16">
    <location>
        <position position="457"/>
    </location>
    <ligand>
        <name>substrate</name>
    </ligand>
</feature>
<dbReference type="InterPro" id="IPR029061">
    <property type="entry name" value="THDP-binding"/>
</dbReference>
<accession>A0A8A7K7S7</accession>
<sequence length="660" mass="72318">MLGDVAKTIRGLSADAVEEANSGHPGLPIGCAEIGALLYGEELKYDSSNPEWPDRDRFVLSAGHGSMLMYSVLHLAGFGLSLDDLKEFRQLHSKTPGHPEYGYTPGVETTTGPLGQGFANAVGMALAERMLAARFNTAKYEIVDHYTYTLLGDGGMMEGVVSEAASLAGHLGLGKLIAFYDDNDISIGGNTDITFTEDVGARFKAYGWHVIDGVDGHDISALREAVKESKEISDKPSLIIARTKIAFGAPTKEGTAAAHGAPLGEEEIRGLKEKIGLPVDKKFYVSQEVRDYFEEHKTNLKKLRQEWEKTFESWAEENPELKKQWDRGIKRELPAELKDVVMDMKIEAPVASRSSSGSVLCEIADQVDYLVGGSADLAPSNKTYLDKYDEVQCDNFAGRNFRFGVREHGMGAIVNGISLHKGLRPFCSTFLVFSDYMKPAIRLAALMKQPVIYVFTHDSIFVGEDGPTHQPIEHVESLRVIPNLKVIRPADEEETKSAWLTAMERKDGPTALILTRQGLPHLDKADGFAAISRGAYVVKKEEGNSLDVVLMASGSEVSLACDTAELINEKGKAVRVVSVPDRKEFISQGKDYIDKVLGNRDAFRVVLEAGVSSGWFRLLGENYHVVSMETYGESGPGQEVADEFGFKAEKIAEDVLKKLK</sequence>